<dbReference type="EMBL" id="JAHYQA010000005">
    <property type="protein sequence ID" value="MCE9237732.1"/>
    <property type="molecule type" value="Genomic_DNA"/>
</dbReference>
<accession>A0AAW4Z1W6</accession>
<keyword evidence="2" id="KW-0238">DNA-binding</keyword>
<dbReference type="AlphaFoldDB" id="A0AAW4Z1W6"/>
<dbReference type="PANTHER" id="PTHR30349">
    <property type="entry name" value="PHAGE INTEGRASE-RELATED"/>
    <property type="match status" value="1"/>
</dbReference>
<evidence type="ECO:0000256" key="1">
    <source>
        <dbReference type="ARBA" id="ARBA00022908"/>
    </source>
</evidence>
<keyword evidence="1" id="KW-0229">DNA integration</keyword>
<dbReference type="Proteomes" id="UP001200544">
    <property type="component" value="Unassembled WGS sequence"/>
</dbReference>
<feature type="domain" description="Core-binding (CB)" evidence="3">
    <location>
        <begin position="106"/>
        <end position="184"/>
    </location>
</feature>
<organism evidence="4 5">
    <name type="scientific">Bacteroides thetaiotaomicron</name>
    <dbReference type="NCBI Taxonomy" id="818"/>
    <lineage>
        <taxon>Bacteria</taxon>
        <taxon>Pseudomonadati</taxon>
        <taxon>Bacteroidota</taxon>
        <taxon>Bacteroidia</taxon>
        <taxon>Bacteroidales</taxon>
        <taxon>Bacteroidaceae</taxon>
        <taxon>Bacteroides</taxon>
    </lineage>
</organism>
<dbReference type="InterPro" id="IPR044068">
    <property type="entry name" value="CB"/>
</dbReference>
<proteinExistence type="predicted"/>
<sequence>MATVYFHLDTRRKKNDGSFPIKLYLRHKGQIVLGTDFSATPETWTGTEYNKSAKNYKAKNVAIRNLINRVEMIVVILDNNQKLKGMSDKSLKEYIVRSIKNESTSKTFIEYIDDFIPTKTKQNTIDTYITTKNKIIAYDPQCTFETMTKKWLESFEKWMLDNGLKINSCSINLRNIRSIFNYAIDNDETELYPFRKFKIAREETRKRSLKAEQFITLRDFKGEEYQKQYQDMFMLMFYLIGINGIDLFHLKGITDGRIEYKREKTGKLYSIKVEPEAMEIINRYKGKEYLLNILEDNNYNYRKYMTAMNRGLQKLGDFERKGLGGKKIRDVLFPQITSYWARHTWATIAHKIGVSKDVISLALGHEYGCKTTGIYIDYDLEKVDNANRQVLDYINSLK</sequence>
<reference evidence="4" key="1">
    <citation type="submission" date="2021-07" db="EMBL/GenBank/DDBJ databases">
        <title>Comparative genomics of Bacteroides fragilis group isolates reveals species-dependent resistance mechanisms and validates clinical tools for resistance prediction.</title>
        <authorList>
            <person name="Wallace M.J."/>
            <person name="Jean S."/>
            <person name="Wallace M.A."/>
            <person name="Carey-Ann B.D."/>
            <person name="Dantas G."/>
        </authorList>
    </citation>
    <scope>NUCLEOTIDE SEQUENCE</scope>
    <source>
        <strain evidence="4">BJH_160</strain>
    </source>
</reference>
<dbReference type="PROSITE" id="PS51900">
    <property type="entry name" value="CB"/>
    <property type="match status" value="1"/>
</dbReference>
<dbReference type="Pfam" id="PF13102">
    <property type="entry name" value="Phage_int_SAM_5"/>
    <property type="match status" value="1"/>
</dbReference>
<dbReference type="GO" id="GO:0003677">
    <property type="term" value="F:DNA binding"/>
    <property type="evidence" value="ECO:0007669"/>
    <property type="project" value="UniProtKB-UniRule"/>
</dbReference>
<protein>
    <submittedName>
        <fullName evidence="4">Site-specific integrase</fullName>
    </submittedName>
</protein>
<dbReference type="RefSeq" id="WP_217741490.1">
    <property type="nucleotide sequence ID" value="NZ_BAABZI010000001.1"/>
</dbReference>
<comment type="caution">
    <text evidence="4">The sequence shown here is derived from an EMBL/GenBank/DDBJ whole genome shotgun (WGS) entry which is preliminary data.</text>
</comment>
<name>A0AAW4Z1W6_BACT4</name>
<evidence type="ECO:0000259" key="3">
    <source>
        <dbReference type="PROSITE" id="PS51900"/>
    </source>
</evidence>
<evidence type="ECO:0000256" key="2">
    <source>
        <dbReference type="PROSITE-ProRule" id="PRU01248"/>
    </source>
</evidence>
<dbReference type="InterPro" id="IPR050090">
    <property type="entry name" value="Tyrosine_recombinase_XerCD"/>
</dbReference>
<gene>
    <name evidence="4" type="ORF">K0H07_11305</name>
</gene>
<dbReference type="InterPro" id="IPR025269">
    <property type="entry name" value="SAM-like_dom"/>
</dbReference>
<dbReference type="GO" id="GO:0015074">
    <property type="term" value="P:DNA integration"/>
    <property type="evidence" value="ECO:0007669"/>
    <property type="project" value="UniProtKB-KW"/>
</dbReference>
<dbReference type="PANTHER" id="PTHR30349:SF64">
    <property type="entry name" value="PROPHAGE INTEGRASE INTD-RELATED"/>
    <property type="match status" value="1"/>
</dbReference>
<evidence type="ECO:0000313" key="5">
    <source>
        <dbReference type="Proteomes" id="UP001200544"/>
    </source>
</evidence>
<evidence type="ECO:0000313" key="4">
    <source>
        <dbReference type="EMBL" id="MCE9237732.1"/>
    </source>
</evidence>